<dbReference type="RefSeq" id="WP_038048013.1">
    <property type="nucleotide sequence ID" value="NZ_JMFG01000010.1"/>
</dbReference>
<feature type="domain" description="Heat-inducible transcription repressor HrcA C-terminal" evidence="6">
    <location>
        <begin position="108"/>
        <end position="330"/>
    </location>
</feature>
<evidence type="ECO:0000313" key="9">
    <source>
        <dbReference type="Proteomes" id="UP000027284"/>
    </source>
</evidence>
<comment type="similarity">
    <text evidence="5">Belongs to the HrcA family.</text>
</comment>
<dbReference type="InterPro" id="IPR036390">
    <property type="entry name" value="WH_DNA-bd_sf"/>
</dbReference>
<dbReference type="Gene3D" id="3.30.450.40">
    <property type="match status" value="1"/>
</dbReference>
<accession>A0A062XNN7</accession>
<dbReference type="Gene3D" id="1.10.10.10">
    <property type="entry name" value="Winged helix-like DNA-binding domain superfamily/Winged helix DNA-binding domain"/>
    <property type="match status" value="1"/>
</dbReference>
<protein>
    <recommendedName>
        <fullName evidence="5">Heat-inducible transcription repressor HrcA</fullName>
    </recommendedName>
</protein>
<dbReference type="InterPro" id="IPR029016">
    <property type="entry name" value="GAF-like_dom_sf"/>
</dbReference>
<dbReference type="InterPro" id="IPR021153">
    <property type="entry name" value="HrcA_C"/>
</dbReference>
<dbReference type="InterPro" id="IPR002571">
    <property type="entry name" value="HrcA"/>
</dbReference>
<dbReference type="SUPFAM" id="SSF46785">
    <property type="entry name" value="Winged helix' DNA-binding domain"/>
    <property type="match status" value="1"/>
</dbReference>
<dbReference type="PIRSF" id="PIRSF005485">
    <property type="entry name" value="HrcA"/>
    <property type="match status" value="1"/>
</dbReference>
<dbReference type="HAMAP" id="MF_00081">
    <property type="entry name" value="HrcA"/>
    <property type="match status" value="1"/>
</dbReference>
<dbReference type="InterPro" id="IPR036388">
    <property type="entry name" value="WH-like_DNA-bd_sf"/>
</dbReference>
<evidence type="ECO:0000256" key="3">
    <source>
        <dbReference type="ARBA" id="ARBA00023016"/>
    </source>
</evidence>
<comment type="caution">
    <text evidence="8">The sequence shown here is derived from an EMBL/GenBank/DDBJ whole genome shotgun (WGS) entry which is preliminary data.</text>
</comment>
<dbReference type="Proteomes" id="UP000027284">
    <property type="component" value="Unassembled WGS sequence"/>
</dbReference>
<gene>
    <name evidence="5 7" type="primary">hrcA</name>
    <name evidence="8" type="ORF">EG19_00255</name>
    <name evidence="7" type="ORF">ENQ31_03740</name>
</gene>
<reference evidence="7" key="2">
    <citation type="journal article" date="2020" name="mSystems">
        <title>Genome- and Community-Level Interaction Insights into Carbon Utilization and Element Cycling Functions of Hydrothermarchaeota in Hydrothermal Sediment.</title>
        <authorList>
            <person name="Zhou Z."/>
            <person name="Liu Y."/>
            <person name="Xu W."/>
            <person name="Pan J."/>
            <person name="Luo Z.H."/>
            <person name="Li M."/>
        </authorList>
    </citation>
    <scope>NUCLEOTIDE SEQUENCE [LARGE SCALE GENOMIC DNA]</scope>
    <source>
        <strain evidence="7">SpSt-299</strain>
    </source>
</reference>
<dbReference type="STRING" id="1312852.EG19_00255"/>
<dbReference type="Gene3D" id="3.30.390.60">
    <property type="entry name" value="Heat-inducible transcription repressor hrca homolog, domain 3"/>
    <property type="match status" value="1"/>
</dbReference>
<keyword evidence="1 5" id="KW-0678">Repressor</keyword>
<reference evidence="8 9" key="1">
    <citation type="submission" date="2014-04" db="EMBL/GenBank/DDBJ databases">
        <title>The Genome Sequence of Thermoanaerobaculum aquaticum MP-01, The First Cultivated Group 23 Acidobacterium.</title>
        <authorList>
            <person name="Stamps B.W."/>
            <person name="Losey N.A."/>
            <person name="Lawson P.A."/>
            <person name="Stevenson B.S."/>
        </authorList>
    </citation>
    <scope>NUCLEOTIDE SEQUENCE [LARGE SCALE GENOMIC DNA]</scope>
    <source>
        <strain evidence="8 9">MP-01</strain>
    </source>
</reference>
<evidence type="ECO:0000313" key="7">
    <source>
        <dbReference type="EMBL" id="HET47258.1"/>
    </source>
</evidence>
<proteinExistence type="inferred from homology"/>
<dbReference type="SUPFAM" id="SSF55781">
    <property type="entry name" value="GAF domain-like"/>
    <property type="match status" value="1"/>
</dbReference>
<evidence type="ECO:0000259" key="6">
    <source>
        <dbReference type="Pfam" id="PF01628"/>
    </source>
</evidence>
<dbReference type="AlphaFoldDB" id="A0A062XNN7"/>
<keyword evidence="9" id="KW-1185">Reference proteome</keyword>
<dbReference type="EMBL" id="DSMR01000268">
    <property type="protein sequence ID" value="HET47258.1"/>
    <property type="molecule type" value="Genomic_DNA"/>
</dbReference>
<evidence type="ECO:0000313" key="8">
    <source>
        <dbReference type="EMBL" id="KDA54202.1"/>
    </source>
</evidence>
<comment type="function">
    <text evidence="5">Negative regulator of class I heat shock genes (grpE-dnaK-dnaJ and groELS operons). Prevents heat-shock induction of these operons.</text>
</comment>
<dbReference type="InterPro" id="IPR023120">
    <property type="entry name" value="WHTH_transcript_rep_HrcA_IDD"/>
</dbReference>
<evidence type="ECO:0000256" key="5">
    <source>
        <dbReference type="HAMAP-Rule" id="MF_00081"/>
    </source>
</evidence>
<dbReference type="OrthoDB" id="9783139at2"/>
<dbReference type="PANTHER" id="PTHR34824:SF1">
    <property type="entry name" value="HEAT-INDUCIBLE TRANSCRIPTION REPRESSOR HRCA"/>
    <property type="match status" value="1"/>
</dbReference>
<organism evidence="8 9">
    <name type="scientific">Thermoanaerobaculum aquaticum</name>
    <dbReference type="NCBI Taxonomy" id="1312852"/>
    <lineage>
        <taxon>Bacteria</taxon>
        <taxon>Pseudomonadati</taxon>
        <taxon>Acidobacteriota</taxon>
        <taxon>Thermoanaerobaculia</taxon>
        <taxon>Thermoanaerobaculales</taxon>
        <taxon>Thermoanaerobaculaceae</taxon>
        <taxon>Thermoanaerobaculum</taxon>
    </lineage>
</organism>
<dbReference type="EMBL" id="JMFG01000010">
    <property type="protein sequence ID" value="KDA54202.1"/>
    <property type="molecule type" value="Genomic_DNA"/>
</dbReference>
<dbReference type="PANTHER" id="PTHR34824">
    <property type="entry name" value="HEAT-INDUCIBLE TRANSCRIPTION REPRESSOR HRCA"/>
    <property type="match status" value="1"/>
</dbReference>
<name>A0A062XNN7_9BACT</name>
<keyword evidence="4 5" id="KW-0804">Transcription</keyword>
<evidence type="ECO:0000256" key="1">
    <source>
        <dbReference type="ARBA" id="ARBA00022491"/>
    </source>
</evidence>
<keyword evidence="2 5" id="KW-0805">Transcription regulation</keyword>
<dbReference type="GO" id="GO:0003677">
    <property type="term" value="F:DNA binding"/>
    <property type="evidence" value="ECO:0007669"/>
    <property type="project" value="InterPro"/>
</dbReference>
<dbReference type="NCBIfam" id="TIGR00331">
    <property type="entry name" value="hrcA"/>
    <property type="match status" value="1"/>
</dbReference>
<sequence>MGDRGELSARERLIVCEVVSLYLQSGEPVASGVLAQVSRTGLSSASLRNIMAALEEKGLLVQPHPSAGRIPTDRALKVYVETLAQEAALPEGEAQILAARLPREGSLDELLQRVSGVLAETTAEVGLAAAPAPREAALEAMHFVRVSRDRVMAVVVTQGGLVDSRLLPTDREYTPEDLERISNYCTQEFRGLRLSEVRTRLQGVVAEERARGDALLAGVLALTQKALEGELETGGELFTHGTEHLLAKAGPKELVAVRDFFRALADKASLLQLLDAYLEAPGPRVIFGPELSFDAEGKLSLIVTSFHLESGEEGLVGVVGFKRMDYPRIVPIVDFVGRFITAMGMRRLYQYERA</sequence>
<dbReference type="Pfam" id="PF01628">
    <property type="entry name" value="HrcA"/>
    <property type="match status" value="1"/>
</dbReference>
<evidence type="ECO:0000256" key="4">
    <source>
        <dbReference type="ARBA" id="ARBA00023163"/>
    </source>
</evidence>
<evidence type="ECO:0000256" key="2">
    <source>
        <dbReference type="ARBA" id="ARBA00023015"/>
    </source>
</evidence>
<keyword evidence="3 5" id="KW-0346">Stress response</keyword>
<dbReference type="GO" id="GO:0045892">
    <property type="term" value="P:negative regulation of DNA-templated transcription"/>
    <property type="evidence" value="ECO:0007669"/>
    <property type="project" value="UniProtKB-UniRule"/>
</dbReference>